<reference evidence="2" key="1">
    <citation type="submission" date="2021-06" db="EMBL/GenBank/DDBJ databases">
        <authorList>
            <consortium name="Wellcome Sanger Institute Data Sharing"/>
        </authorList>
    </citation>
    <scope>NUCLEOTIDE SEQUENCE [LARGE SCALE GENOMIC DNA]</scope>
</reference>
<dbReference type="Ensembl" id="ENSECRT00000014159.1">
    <property type="protein sequence ID" value="ENSECRP00000013918.1"/>
    <property type="gene ID" value="ENSECRG00000009278.1"/>
</dbReference>
<dbReference type="InterPro" id="IPR012340">
    <property type="entry name" value="NA-bd_OB-fold"/>
</dbReference>
<reference evidence="2" key="2">
    <citation type="submission" date="2025-08" db="UniProtKB">
        <authorList>
            <consortium name="Ensembl"/>
        </authorList>
    </citation>
    <scope>IDENTIFICATION</scope>
</reference>
<dbReference type="GeneTree" id="ENSGT00940000166008"/>
<accession>A0A8C4SBI9</accession>
<dbReference type="Proteomes" id="UP000694620">
    <property type="component" value="Chromosome 4"/>
</dbReference>
<dbReference type="GO" id="GO:0005737">
    <property type="term" value="C:cytoplasm"/>
    <property type="evidence" value="ECO:0007669"/>
    <property type="project" value="TreeGrafter"/>
</dbReference>
<feature type="region of interest" description="Disordered" evidence="1">
    <location>
        <begin position="769"/>
        <end position="798"/>
    </location>
</feature>
<evidence type="ECO:0000313" key="2">
    <source>
        <dbReference type="Ensembl" id="ENSECRP00000013918.1"/>
    </source>
</evidence>
<dbReference type="GO" id="GO:0005634">
    <property type="term" value="C:nucleus"/>
    <property type="evidence" value="ECO:0007669"/>
    <property type="project" value="TreeGrafter"/>
</dbReference>
<evidence type="ECO:0000256" key="1">
    <source>
        <dbReference type="SAM" id="MobiDB-lite"/>
    </source>
</evidence>
<proteinExistence type="predicted"/>
<reference evidence="2" key="3">
    <citation type="submission" date="2025-09" db="UniProtKB">
        <authorList>
            <consortium name="Ensembl"/>
        </authorList>
    </citation>
    <scope>IDENTIFICATION</scope>
</reference>
<evidence type="ECO:0000313" key="3">
    <source>
        <dbReference type="Proteomes" id="UP000694620"/>
    </source>
</evidence>
<gene>
    <name evidence="2" type="primary">ddias</name>
</gene>
<evidence type="ECO:0008006" key="4">
    <source>
        <dbReference type="Google" id="ProtNLM"/>
    </source>
</evidence>
<dbReference type="Gene3D" id="2.40.50.140">
    <property type="entry name" value="Nucleic acid-binding proteins"/>
    <property type="match status" value="1"/>
</dbReference>
<keyword evidence="3" id="KW-1185">Reference proteome</keyword>
<organism evidence="2 3">
    <name type="scientific">Erpetoichthys calabaricus</name>
    <name type="common">Rope fish</name>
    <name type="synonym">Calamoichthys calabaricus</name>
    <dbReference type="NCBI Taxonomy" id="27687"/>
    <lineage>
        <taxon>Eukaryota</taxon>
        <taxon>Metazoa</taxon>
        <taxon>Chordata</taxon>
        <taxon>Craniata</taxon>
        <taxon>Vertebrata</taxon>
        <taxon>Euteleostomi</taxon>
        <taxon>Actinopterygii</taxon>
        <taxon>Polypteriformes</taxon>
        <taxon>Polypteridae</taxon>
        <taxon>Erpetoichthys</taxon>
    </lineage>
</organism>
<dbReference type="AlphaFoldDB" id="A0A8C4SBI9"/>
<dbReference type="SUPFAM" id="SSF50249">
    <property type="entry name" value="Nucleic acid-binding proteins"/>
    <property type="match status" value="1"/>
</dbReference>
<dbReference type="GO" id="GO:1902230">
    <property type="term" value="P:negative regulation of intrinsic apoptotic signaling pathway in response to DNA damage"/>
    <property type="evidence" value="ECO:0007669"/>
    <property type="project" value="InterPro"/>
</dbReference>
<sequence>MASQSTLVGSVLSLQDHCFFYPSCRECLSRLIVNKNRCYCRKCGYSCEVHNVCYRYRLSLGAADKNEIFGVTVFGSCLDPYFGVTAGFLQRFVEDLKNNAEEVDYDRLRSLLIQAVEYCFIGRHFIFGVKLSPSQTKADPLNSETTSQTLFNRHGYNRQLIAYYFSVPNTSLFGCTVMSYFKELLQSFNVGHFISDSQLPGTCSHTSEIDNCNSFNSLGSYLTICGESQEACSLLSQSEGPLQQAHEIITSSLDCHCKMNLDGSIINCSLWDKKSPQVNSLKSLQKYKCNHTRCCLDSWYSSDLQVVDEDCQRKKKNVFRMCEGTSACFAEEKMPFLRDRFGQENSLLSNKESLAFRQSPCFKSSTLERHHEATEKNKECDLDDAQNIIKIKRKKNDNTSWKWPNLSFSENIEFMNEFKRNDKISHESTEAKNIKEFVDIRNIDPISDHITKRYTFQNMTNCGNVKSFQQPVTNSFSGTSKENSVSTGDKQKGNSSVKILSTVEHVNEVKIPFLKKQLPTFKSSKNCNDGNISDCMINRVCFINKCQTPQAIYNNLDNLYMYNASADLFSSVDSACIKYEEVKLTESTDLKPENCSLFVNELDLAVKNDVKLNFNFLQTLPTSVKDMFHQEMDKESCDSDPDLCDWQNFVPCSQSTPVLKHASSKRNSIVHLSFSSSQLKLGNHPQKRKTLKYLPLKQNFHWKSKKKLQKKKNLINSFLTRHSQTFDNSESFRGDKVMSNEFCKNQLKRDGKRADSSVITYNDNSAVTLHNNDEHNRHNTSGYMSEDLFGESSKTPFT</sequence>
<dbReference type="InterPro" id="IPR043522">
    <property type="entry name" value="DDIAS"/>
</dbReference>
<protein>
    <recommendedName>
        <fullName evidence="4">DNA damage-induced apoptosis suppressor protein</fullName>
    </recommendedName>
</protein>
<dbReference type="PANTHER" id="PTHR35537:SF1">
    <property type="entry name" value="DNA DAMAGE-INDUCED APOPTOSIS SUPPRESSOR PROTEIN"/>
    <property type="match status" value="1"/>
</dbReference>
<dbReference type="PANTHER" id="PTHR35537">
    <property type="entry name" value="DNA DAMAGE-INDUCIBLE APOPTOSIS SUPPRESSOR PROTEIN DDIAS"/>
    <property type="match status" value="1"/>
</dbReference>
<name>A0A8C4SBI9_ERPCA</name>